<evidence type="ECO:0000313" key="4">
    <source>
        <dbReference type="Proteomes" id="UP000194841"/>
    </source>
</evidence>
<dbReference type="Gene3D" id="2.40.128.270">
    <property type="match status" value="1"/>
</dbReference>
<dbReference type="Pfam" id="PF03724">
    <property type="entry name" value="META"/>
    <property type="match status" value="1"/>
</dbReference>
<proteinExistence type="predicted"/>
<comment type="caution">
    <text evidence="3">The sequence shown here is derived from an EMBL/GenBank/DDBJ whole genome shotgun (WGS) entry which is preliminary data.</text>
</comment>
<dbReference type="InterPro" id="IPR039366">
    <property type="entry name" value="Pilotin"/>
</dbReference>
<dbReference type="InterPro" id="IPR005184">
    <property type="entry name" value="DUF306_Meta_HslJ"/>
</dbReference>
<dbReference type="PANTHER" id="PTHR35535">
    <property type="entry name" value="HEAT SHOCK PROTEIN HSLJ"/>
    <property type="match status" value="1"/>
</dbReference>
<dbReference type="AlphaFoldDB" id="A0A244CPI4"/>
<dbReference type="Proteomes" id="UP000194841">
    <property type="component" value="Unassembled WGS sequence"/>
</dbReference>
<accession>A0A244CPI4</accession>
<evidence type="ECO:0000256" key="1">
    <source>
        <dbReference type="SAM" id="SignalP"/>
    </source>
</evidence>
<dbReference type="PROSITE" id="PS51257">
    <property type="entry name" value="PROKAR_LIPOPROTEIN"/>
    <property type="match status" value="1"/>
</dbReference>
<organism evidence="3 4">
    <name type="scientific">Pseudoalteromonas ulvae</name>
    <dbReference type="NCBI Taxonomy" id="107327"/>
    <lineage>
        <taxon>Bacteria</taxon>
        <taxon>Pseudomonadati</taxon>
        <taxon>Pseudomonadota</taxon>
        <taxon>Gammaproteobacteria</taxon>
        <taxon>Alteromonadales</taxon>
        <taxon>Pseudoalteromonadaceae</taxon>
        <taxon>Pseudoalteromonas</taxon>
    </lineage>
</organism>
<gene>
    <name evidence="3" type="ORF">B1199_10650</name>
</gene>
<dbReference type="OrthoDB" id="5348860at2"/>
<name>A0A244CPI4_PSEDV</name>
<keyword evidence="4" id="KW-1185">Reference proteome</keyword>
<feature type="signal peptide" evidence="1">
    <location>
        <begin position="1"/>
        <end position="23"/>
    </location>
</feature>
<sequence>MNNSFFKSIILVTSIFSVATLLAGCTHSHANTDTHQATDEALTISVLYRDRSMLRPGSELRVTLEDVSKMDVAAEVLSTTVMSIDSAPPYIVSLPYQKNKIKSNMRYNVRAQISNQGQLIYTSTQHYDPFNQVVSGPYSIQVERVHNRTPDVALTNTYWKAMTLGQQAVINQENIKELFLQLREGNNIRGFAGCNNFQGSFEQHDFALTFKQIASTMKMCADSTEQEQKMFHSLNETASYSIKGEHLTLLDKDQTVLATFQAMYF</sequence>
<dbReference type="PANTHER" id="PTHR35535:SF1">
    <property type="entry name" value="HEAT SHOCK PROTEIN HSLJ"/>
    <property type="match status" value="1"/>
</dbReference>
<dbReference type="Pfam" id="PF09619">
    <property type="entry name" value="YscW"/>
    <property type="match status" value="1"/>
</dbReference>
<reference evidence="3 4" key="1">
    <citation type="submission" date="2017-02" db="EMBL/GenBank/DDBJ databases">
        <title>Pseudoalteromonas ulvae TC14 Genome.</title>
        <authorList>
            <person name="Molmeret M."/>
        </authorList>
    </citation>
    <scope>NUCLEOTIDE SEQUENCE [LARGE SCALE GENOMIC DNA]</scope>
    <source>
        <strain evidence="3">TC14</strain>
    </source>
</reference>
<feature type="chain" id="PRO_5011222298" description="DUF306 domain-containing protein" evidence="1">
    <location>
        <begin position="24"/>
        <end position="265"/>
    </location>
</feature>
<keyword evidence="1" id="KW-0732">Signal</keyword>
<feature type="domain" description="DUF306" evidence="2">
    <location>
        <begin position="153"/>
        <end position="261"/>
    </location>
</feature>
<evidence type="ECO:0000313" key="3">
    <source>
        <dbReference type="EMBL" id="OUL57523.1"/>
    </source>
</evidence>
<dbReference type="RefSeq" id="WP_086744106.1">
    <property type="nucleotide sequence ID" value="NZ_MWPV01000003.1"/>
</dbReference>
<evidence type="ECO:0000259" key="2">
    <source>
        <dbReference type="Pfam" id="PF03724"/>
    </source>
</evidence>
<protein>
    <recommendedName>
        <fullName evidence="2">DUF306 domain-containing protein</fullName>
    </recommendedName>
</protein>
<dbReference type="InterPro" id="IPR053147">
    <property type="entry name" value="Hsp_HslJ-like"/>
</dbReference>
<dbReference type="InterPro" id="IPR038670">
    <property type="entry name" value="HslJ-like_sf"/>
</dbReference>
<dbReference type="EMBL" id="MWPV01000003">
    <property type="protein sequence ID" value="OUL57523.1"/>
    <property type="molecule type" value="Genomic_DNA"/>
</dbReference>